<dbReference type="PANTHER" id="PTHR10039">
    <property type="entry name" value="AMELOGENIN"/>
    <property type="match status" value="1"/>
</dbReference>
<evidence type="ECO:0000259" key="2">
    <source>
        <dbReference type="Pfam" id="PF24883"/>
    </source>
</evidence>
<evidence type="ECO:0000256" key="1">
    <source>
        <dbReference type="ARBA" id="ARBA00022737"/>
    </source>
</evidence>
<dbReference type="GeneID" id="62156351"/>
<evidence type="ECO:0000313" key="3">
    <source>
        <dbReference type="EMBL" id="KAF9881411.1"/>
    </source>
</evidence>
<reference evidence="3" key="1">
    <citation type="submission" date="2020-03" db="EMBL/GenBank/DDBJ databases">
        <authorList>
            <person name="He L."/>
        </authorList>
    </citation>
    <scope>NUCLEOTIDE SEQUENCE</scope>
    <source>
        <strain evidence="3">CkLH20</strain>
    </source>
</reference>
<dbReference type="InterPro" id="IPR027417">
    <property type="entry name" value="P-loop_NTPase"/>
</dbReference>
<gene>
    <name evidence="3" type="ORF">CkaCkLH20_00557</name>
</gene>
<dbReference type="RefSeq" id="XP_038750872.1">
    <property type="nucleotide sequence ID" value="XM_038883277.1"/>
</dbReference>
<name>A0A9P6IG59_9PEZI</name>
<protein>
    <recommendedName>
        <fullName evidence="2">Nephrocystin 3-like N-terminal domain-containing protein</fullName>
    </recommendedName>
</protein>
<evidence type="ECO:0000313" key="4">
    <source>
        <dbReference type="Proteomes" id="UP000781932"/>
    </source>
</evidence>
<dbReference type="Proteomes" id="UP000781932">
    <property type="component" value="Unassembled WGS sequence"/>
</dbReference>
<dbReference type="OrthoDB" id="443402at2759"/>
<feature type="domain" description="Nephrocystin 3-like N-terminal" evidence="2">
    <location>
        <begin position="277"/>
        <end position="455"/>
    </location>
</feature>
<organism evidence="3 4">
    <name type="scientific">Colletotrichum karsti</name>
    <dbReference type="NCBI Taxonomy" id="1095194"/>
    <lineage>
        <taxon>Eukaryota</taxon>
        <taxon>Fungi</taxon>
        <taxon>Dikarya</taxon>
        <taxon>Ascomycota</taxon>
        <taxon>Pezizomycotina</taxon>
        <taxon>Sordariomycetes</taxon>
        <taxon>Hypocreomycetidae</taxon>
        <taxon>Glomerellales</taxon>
        <taxon>Glomerellaceae</taxon>
        <taxon>Colletotrichum</taxon>
        <taxon>Colletotrichum boninense species complex</taxon>
    </lineage>
</organism>
<sequence length="722" mass="82843">MDPVSALGVASAILTFIDFSTKVFRSAKKIHDAQSDVLEENATSEYVVNRMQHFSKAVSEELSILDSSNSTLTGNDAQLRELAFKCKKIADELVQLLEGLRITDSKSWTQAVRVAWKNETNRSKKDRLDKELEFCRSQFQVELDYYTRKETITRLSALLERSKDNNIQMQKLQECVIRFQETLKSSVWNETAKTQIEELLRLPMETLAAIAQERILGGIRFSGIEQRFNDIRPAHFETFNWLFSDKKSTSEELLQAGHSAHYDYKYDDEQKARERNRQLFAQWLSSGSGVFHFSAKLGAGKSTLMKEACNHDAVKAKLREWAGTRELLLGQFFFWRAGTPYQKTLNGMFRGLLYDVLRSKPELIPRILPSHWTDAISTPWQANKIIEITNEAIKDSLERLVSETANSGSLRLFLFIDGLDEMEENTTHTYQDLVATISKWVIESSGNVKVCASSREYLVFLNGFPESQRLHLHRLTRLDMQCYIRDRLKGIANASDIDTLSNNIVKKAQGIFFWVALVTKNIRQQHGDGASMDELLDQINALPDGLYELFRHVLISLETPVRKVAYETFAMMQEARSWRFPFMAIAYAFFRDWKKSQQPDFAATHVIAESNTTALMLERSRMDVRRRFDIEQIEEMQDWGPERVVEACGFENKDRILSLIRGQTRQTGRLLEETPPSNLEPEEIPPELLEEESPTNVSLSDAAGTWGWLIPLVIGMMLGKSH</sequence>
<proteinExistence type="predicted"/>
<reference evidence="3" key="2">
    <citation type="submission" date="2020-11" db="EMBL/GenBank/DDBJ databases">
        <title>Whole genome sequencing of Colletotrichum sp.</title>
        <authorList>
            <person name="Li H."/>
        </authorList>
    </citation>
    <scope>NUCLEOTIDE SEQUENCE</scope>
    <source>
        <strain evidence="3">CkLH20</strain>
    </source>
</reference>
<dbReference type="PANTHER" id="PTHR10039:SF5">
    <property type="entry name" value="NACHT DOMAIN-CONTAINING PROTEIN"/>
    <property type="match status" value="1"/>
</dbReference>
<dbReference type="Pfam" id="PF24883">
    <property type="entry name" value="NPHP3_N"/>
    <property type="match status" value="1"/>
</dbReference>
<dbReference type="AlphaFoldDB" id="A0A9P6IG59"/>
<dbReference type="InterPro" id="IPR056884">
    <property type="entry name" value="NPHP3-like_N"/>
</dbReference>
<accession>A0A9P6IG59</accession>
<comment type="caution">
    <text evidence="3">The sequence shown here is derived from an EMBL/GenBank/DDBJ whole genome shotgun (WGS) entry which is preliminary data.</text>
</comment>
<dbReference type="EMBL" id="JAATWM020000002">
    <property type="protein sequence ID" value="KAF9881411.1"/>
    <property type="molecule type" value="Genomic_DNA"/>
</dbReference>
<keyword evidence="1" id="KW-0677">Repeat</keyword>
<dbReference type="SUPFAM" id="SSF52540">
    <property type="entry name" value="P-loop containing nucleoside triphosphate hydrolases"/>
    <property type="match status" value="1"/>
</dbReference>
<keyword evidence="4" id="KW-1185">Reference proteome</keyword>